<dbReference type="Pfam" id="PF07715">
    <property type="entry name" value="Plug"/>
    <property type="match status" value="1"/>
</dbReference>
<comment type="caution">
    <text evidence="18">The sequence shown here is derived from an EMBL/GenBank/DDBJ whole genome shotgun (WGS) entry which is preliminary data.</text>
</comment>
<evidence type="ECO:0000256" key="1">
    <source>
        <dbReference type="ARBA" id="ARBA00004571"/>
    </source>
</evidence>
<dbReference type="EMBL" id="JBIUZV010000004">
    <property type="protein sequence ID" value="MFJ3046010.1"/>
    <property type="molecule type" value="Genomic_DNA"/>
</dbReference>
<dbReference type="SUPFAM" id="SSF56935">
    <property type="entry name" value="Porins"/>
    <property type="match status" value="1"/>
</dbReference>
<evidence type="ECO:0000313" key="18">
    <source>
        <dbReference type="EMBL" id="MFJ3046010.1"/>
    </source>
</evidence>
<protein>
    <submittedName>
        <fullName evidence="18">TonB-dependent siderophore receptor</fullName>
    </submittedName>
</protein>
<keyword evidence="4 14" id="KW-1134">Transmembrane beta strand</keyword>
<sequence length="805" mass="88673">MHRFTPSASPRRSALLRLNVLAAAILLAASSYAQTAKVNVDIPAEPLDRALNALARQTGIQIFFASGLAKDRTAPALKGSYTAREALDRLLSGSGLEVREQADKTFTVQAADLSKNETQLPAVTVSGEREESAYGPVQGYVATRSATATKTDSSILETPQSISVITRDRYEAQGAQSVNEALRYSAAVSSYGAGTRSDWYTVVRGFVPSVYLDGLQLPTTINLASWRVDPYQLERIELLRGPASVLYGQGDPGGTVNMVSKLPTAQPLHELEMQVGTNSRRQLAGDFSGKLDEDGKLLYRFTGLARDSNLPLGPFKDQRLMLAPSLTWMPDTDTTLTLQLTYLRDRTNASDSFLPASGTILPNPNGKISSTLFTGSPDWDHYVKEQYSVGYLFEHRFNDTWTVRQNLRWSKVKLDDQMTYGVGLDPADATQSTMLRDAYLAKFDYYRLALDNQAQAKFSTGAIAHTALAGVDFQRQRKNSLEYDVLIPGSFNLYHPVYPRFDTSIFDGATPGSSIATQEQVGVYLQDQIKFDKHWILTVGGRKDWTKSVVDDLVANTSQSQKDSAYTGRIGLVYLDESGLAPYVSYSTSFMPELGRDSSNNMFKPTTGKQLEAGVKYQPGSSKTSITASVFEIKQQNVTTVDLNDPSGNSYVQTGEVRSRGFELEAVAEINRNLNVIASYTYQDVKNTKTNDPTTLNKWPIDIPRPRQMASLWLDYTLRGGALSGLGFGGGVRYVSSNAGSPDNSLSIPGYALFDAALHYDLPSWRLSLTGSNLFNRDYVTGCYYDARCIYGNGRQVLATARYRW</sequence>
<gene>
    <name evidence="18" type="ORF">ACIPEN_09275</name>
</gene>
<evidence type="ECO:0000256" key="3">
    <source>
        <dbReference type="ARBA" id="ARBA00022448"/>
    </source>
</evidence>
<dbReference type="PANTHER" id="PTHR32552">
    <property type="entry name" value="FERRICHROME IRON RECEPTOR-RELATED"/>
    <property type="match status" value="1"/>
</dbReference>
<keyword evidence="9" id="KW-0406">Ion transport</keyword>
<keyword evidence="10 15" id="KW-0798">TonB box</keyword>
<evidence type="ECO:0000256" key="13">
    <source>
        <dbReference type="ARBA" id="ARBA00023237"/>
    </source>
</evidence>
<keyword evidence="11 14" id="KW-0472">Membrane</keyword>
<evidence type="ECO:0000256" key="11">
    <source>
        <dbReference type="ARBA" id="ARBA00023136"/>
    </source>
</evidence>
<dbReference type="Pfam" id="PF00593">
    <property type="entry name" value="TonB_dep_Rec_b-barrel"/>
    <property type="match status" value="1"/>
</dbReference>
<proteinExistence type="inferred from homology"/>
<organism evidence="18 19">
    <name type="scientific">Herbaspirillum chlorophenolicum</name>
    <dbReference type="NCBI Taxonomy" id="211589"/>
    <lineage>
        <taxon>Bacteria</taxon>
        <taxon>Pseudomonadati</taxon>
        <taxon>Pseudomonadota</taxon>
        <taxon>Betaproteobacteria</taxon>
        <taxon>Burkholderiales</taxon>
        <taxon>Oxalobacteraceae</taxon>
        <taxon>Herbaspirillum</taxon>
    </lineage>
</organism>
<reference evidence="18 19" key="1">
    <citation type="submission" date="2024-10" db="EMBL/GenBank/DDBJ databases">
        <title>The Natural Products Discovery Center: Release of the First 8490 Sequenced Strains for Exploring Actinobacteria Biosynthetic Diversity.</title>
        <authorList>
            <person name="Kalkreuter E."/>
            <person name="Kautsar S.A."/>
            <person name="Yang D."/>
            <person name="Bader C.D."/>
            <person name="Teijaro C.N."/>
            <person name="Fluegel L."/>
            <person name="Davis C.M."/>
            <person name="Simpson J.R."/>
            <person name="Lauterbach L."/>
            <person name="Steele A.D."/>
            <person name="Gui C."/>
            <person name="Meng S."/>
            <person name="Li G."/>
            <person name="Viehrig K."/>
            <person name="Ye F."/>
            <person name="Su P."/>
            <person name="Kiefer A.F."/>
            <person name="Nichols A."/>
            <person name="Cepeda A.J."/>
            <person name="Yan W."/>
            <person name="Fan B."/>
            <person name="Jiang Y."/>
            <person name="Adhikari A."/>
            <person name="Zheng C.-J."/>
            <person name="Schuster L."/>
            <person name="Cowan T.M."/>
            <person name="Smanski M.J."/>
            <person name="Chevrette M.G."/>
            <person name="De Carvalho L.P.S."/>
            <person name="Shen B."/>
        </authorList>
    </citation>
    <scope>NUCLEOTIDE SEQUENCE [LARGE SCALE GENOMIC DNA]</scope>
    <source>
        <strain evidence="18 19">NPDC087045</strain>
    </source>
</reference>
<dbReference type="CDD" id="cd01347">
    <property type="entry name" value="ligand_gated_channel"/>
    <property type="match status" value="1"/>
</dbReference>
<dbReference type="NCBIfam" id="TIGR01783">
    <property type="entry name" value="TonB-siderophor"/>
    <property type="match status" value="1"/>
</dbReference>
<evidence type="ECO:0000313" key="19">
    <source>
        <dbReference type="Proteomes" id="UP001617427"/>
    </source>
</evidence>
<keyword evidence="6 14" id="KW-0812">Transmembrane</keyword>
<evidence type="ECO:0000256" key="10">
    <source>
        <dbReference type="ARBA" id="ARBA00023077"/>
    </source>
</evidence>
<evidence type="ECO:0000256" key="8">
    <source>
        <dbReference type="ARBA" id="ARBA00023004"/>
    </source>
</evidence>
<comment type="similarity">
    <text evidence="2 14 15">Belongs to the TonB-dependent receptor family.</text>
</comment>
<dbReference type="PROSITE" id="PS52016">
    <property type="entry name" value="TONB_DEPENDENT_REC_3"/>
    <property type="match status" value="1"/>
</dbReference>
<feature type="chain" id="PRO_5047071101" evidence="16">
    <location>
        <begin position="34"/>
        <end position="805"/>
    </location>
</feature>
<keyword evidence="12 18" id="KW-0675">Receptor</keyword>
<dbReference type="Proteomes" id="UP001617427">
    <property type="component" value="Unassembled WGS sequence"/>
</dbReference>
<dbReference type="InterPro" id="IPR012910">
    <property type="entry name" value="Plug_dom"/>
</dbReference>
<accession>A0ABW8EX53</accession>
<dbReference type="SMART" id="SM00965">
    <property type="entry name" value="STN"/>
    <property type="match status" value="1"/>
</dbReference>
<evidence type="ECO:0000256" key="15">
    <source>
        <dbReference type="RuleBase" id="RU003357"/>
    </source>
</evidence>
<feature type="signal peptide" evidence="16">
    <location>
        <begin position="1"/>
        <end position="33"/>
    </location>
</feature>
<name>A0ABW8EX53_9BURK</name>
<feature type="domain" description="Secretin/TonB short N-terminal" evidence="17">
    <location>
        <begin position="60"/>
        <end position="111"/>
    </location>
</feature>
<keyword evidence="3 14" id="KW-0813">Transport</keyword>
<dbReference type="RefSeq" id="WP_402699905.1">
    <property type="nucleotide sequence ID" value="NZ_JBIUZV010000004.1"/>
</dbReference>
<dbReference type="Gene3D" id="3.55.50.30">
    <property type="match status" value="1"/>
</dbReference>
<keyword evidence="5" id="KW-0410">Iron transport</keyword>
<evidence type="ECO:0000256" key="2">
    <source>
        <dbReference type="ARBA" id="ARBA00009810"/>
    </source>
</evidence>
<keyword evidence="8" id="KW-0408">Iron</keyword>
<keyword evidence="7 16" id="KW-0732">Signal</keyword>
<dbReference type="Gene3D" id="2.40.170.20">
    <property type="entry name" value="TonB-dependent receptor, beta-barrel domain"/>
    <property type="match status" value="1"/>
</dbReference>
<evidence type="ECO:0000259" key="17">
    <source>
        <dbReference type="SMART" id="SM00965"/>
    </source>
</evidence>
<dbReference type="PANTHER" id="PTHR32552:SF68">
    <property type="entry name" value="FERRICHROME OUTER MEMBRANE TRANSPORTER_PHAGE RECEPTOR"/>
    <property type="match status" value="1"/>
</dbReference>
<dbReference type="InterPro" id="IPR000531">
    <property type="entry name" value="Beta-barrel_TonB"/>
</dbReference>
<dbReference type="InterPro" id="IPR036942">
    <property type="entry name" value="Beta-barrel_TonB_sf"/>
</dbReference>
<evidence type="ECO:0000256" key="7">
    <source>
        <dbReference type="ARBA" id="ARBA00022729"/>
    </source>
</evidence>
<evidence type="ECO:0000256" key="12">
    <source>
        <dbReference type="ARBA" id="ARBA00023170"/>
    </source>
</evidence>
<evidence type="ECO:0000256" key="4">
    <source>
        <dbReference type="ARBA" id="ARBA00022452"/>
    </source>
</evidence>
<comment type="subcellular location">
    <subcellularLocation>
        <location evidence="1 14">Cell outer membrane</location>
        <topology evidence="1 14">Multi-pass membrane protein</topology>
    </subcellularLocation>
</comment>
<dbReference type="InterPro" id="IPR039426">
    <property type="entry name" value="TonB-dep_rcpt-like"/>
</dbReference>
<dbReference type="Gene3D" id="2.170.130.10">
    <property type="entry name" value="TonB-dependent receptor, plug domain"/>
    <property type="match status" value="1"/>
</dbReference>
<evidence type="ECO:0000256" key="16">
    <source>
        <dbReference type="SAM" id="SignalP"/>
    </source>
</evidence>
<evidence type="ECO:0000256" key="6">
    <source>
        <dbReference type="ARBA" id="ARBA00022692"/>
    </source>
</evidence>
<dbReference type="Pfam" id="PF07660">
    <property type="entry name" value="STN"/>
    <property type="match status" value="1"/>
</dbReference>
<evidence type="ECO:0000256" key="14">
    <source>
        <dbReference type="PROSITE-ProRule" id="PRU01360"/>
    </source>
</evidence>
<keyword evidence="13 14" id="KW-0998">Cell outer membrane</keyword>
<keyword evidence="19" id="KW-1185">Reference proteome</keyword>
<evidence type="ECO:0000256" key="9">
    <source>
        <dbReference type="ARBA" id="ARBA00023065"/>
    </source>
</evidence>
<evidence type="ECO:0000256" key="5">
    <source>
        <dbReference type="ARBA" id="ARBA00022496"/>
    </source>
</evidence>
<dbReference type="InterPro" id="IPR011662">
    <property type="entry name" value="Secretin/TonB_short_N"/>
</dbReference>
<dbReference type="InterPro" id="IPR010105">
    <property type="entry name" value="TonB_sidphr_rcpt"/>
</dbReference>
<dbReference type="InterPro" id="IPR037066">
    <property type="entry name" value="Plug_dom_sf"/>
</dbReference>